<evidence type="ECO:0000256" key="7">
    <source>
        <dbReference type="ARBA" id="ARBA00022737"/>
    </source>
</evidence>
<evidence type="ECO:0000256" key="13">
    <source>
        <dbReference type="SAM" id="Phobius"/>
    </source>
</evidence>
<feature type="compositionally biased region" description="Low complexity" evidence="12">
    <location>
        <begin position="1472"/>
        <end position="1502"/>
    </location>
</feature>
<feature type="compositionally biased region" description="Polar residues" evidence="12">
    <location>
        <begin position="826"/>
        <end position="836"/>
    </location>
</feature>
<dbReference type="InterPro" id="IPR001881">
    <property type="entry name" value="EGF-like_Ca-bd_dom"/>
</dbReference>
<feature type="compositionally biased region" description="Polar residues" evidence="12">
    <location>
        <begin position="1437"/>
        <end position="1460"/>
    </location>
</feature>
<evidence type="ECO:0000256" key="6">
    <source>
        <dbReference type="ARBA" id="ARBA00022729"/>
    </source>
</evidence>
<feature type="compositionally biased region" description="Low complexity" evidence="12">
    <location>
        <begin position="720"/>
        <end position="731"/>
    </location>
</feature>
<feature type="compositionally biased region" description="Polar residues" evidence="12">
    <location>
        <begin position="65"/>
        <end position="75"/>
    </location>
</feature>
<evidence type="ECO:0000259" key="15">
    <source>
        <dbReference type="PROSITE" id="PS51034"/>
    </source>
</evidence>
<feature type="compositionally biased region" description="Low complexity" evidence="12">
    <location>
        <begin position="414"/>
        <end position="430"/>
    </location>
</feature>
<evidence type="ECO:0000256" key="2">
    <source>
        <dbReference type="ARBA" id="ARBA00022460"/>
    </source>
</evidence>
<keyword evidence="3" id="KW-1003">Cell membrane</keyword>
<keyword evidence="7" id="KW-0677">Repeat</keyword>
<feature type="region of interest" description="Disordered" evidence="12">
    <location>
        <begin position="65"/>
        <end position="86"/>
    </location>
</feature>
<comment type="caution">
    <text evidence="11">Lacks conserved residue(s) required for the propagation of feature annotation.</text>
</comment>
<feature type="compositionally biased region" description="Polar residues" evidence="12">
    <location>
        <begin position="963"/>
        <end position="984"/>
    </location>
</feature>
<feature type="compositionally biased region" description="Basic and acidic residues" evidence="12">
    <location>
        <begin position="572"/>
        <end position="585"/>
    </location>
</feature>
<dbReference type="PROSITE" id="PS01186">
    <property type="entry name" value="EGF_2"/>
    <property type="match status" value="5"/>
</dbReference>
<feature type="region of interest" description="Disordered" evidence="12">
    <location>
        <begin position="286"/>
        <end position="731"/>
    </location>
</feature>
<feature type="compositionally biased region" description="Low complexity" evidence="12">
    <location>
        <begin position="1036"/>
        <end position="1051"/>
    </location>
</feature>
<feature type="compositionally biased region" description="Low complexity" evidence="12">
    <location>
        <begin position="353"/>
        <end position="377"/>
    </location>
</feature>
<dbReference type="InterPro" id="IPR056953">
    <property type="entry name" value="CUT_N"/>
</dbReference>
<feature type="compositionally biased region" description="Low complexity" evidence="12">
    <location>
        <begin position="499"/>
        <end position="527"/>
    </location>
</feature>
<organism evidence="16 17">
    <name type="scientific">Caenorhabditis auriculariae</name>
    <dbReference type="NCBI Taxonomy" id="2777116"/>
    <lineage>
        <taxon>Eukaryota</taxon>
        <taxon>Metazoa</taxon>
        <taxon>Ecdysozoa</taxon>
        <taxon>Nematoda</taxon>
        <taxon>Chromadorea</taxon>
        <taxon>Rhabditida</taxon>
        <taxon>Rhabditina</taxon>
        <taxon>Rhabditomorpha</taxon>
        <taxon>Rhabditoidea</taxon>
        <taxon>Rhabditidae</taxon>
        <taxon>Peloderinae</taxon>
        <taxon>Caenorhabditis</taxon>
    </lineage>
</organism>
<feature type="compositionally biased region" description="Polar residues" evidence="12">
    <location>
        <begin position="227"/>
        <end position="248"/>
    </location>
</feature>
<dbReference type="SMART" id="SM00181">
    <property type="entry name" value="EGF"/>
    <property type="match status" value="7"/>
</dbReference>
<feature type="compositionally biased region" description="Polar residues" evidence="12">
    <location>
        <begin position="531"/>
        <end position="541"/>
    </location>
</feature>
<keyword evidence="10" id="KW-1015">Disulfide bond</keyword>
<feature type="compositionally biased region" description="Polar residues" evidence="12">
    <location>
        <begin position="378"/>
        <end position="396"/>
    </location>
</feature>
<keyword evidence="2" id="KW-0193">Cuticle</keyword>
<dbReference type="EMBL" id="CAJGYM010000008">
    <property type="protein sequence ID" value="CAD6188274.1"/>
    <property type="molecule type" value="Genomic_DNA"/>
</dbReference>
<dbReference type="FunFam" id="2.10.25.10:FF:000038">
    <property type="entry name" value="Fibrillin 2"/>
    <property type="match status" value="1"/>
</dbReference>
<evidence type="ECO:0000256" key="10">
    <source>
        <dbReference type="ARBA" id="ARBA00023157"/>
    </source>
</evidence>
<dbReference type="CDD" id="cd00054">
    <property type="entry name" value="EGF_CA"/>
    <property type="match status" value="1"/>
</dbReference>
<feature type="compositionally biased region" description="Basic and acidic residues" evidence="12">
    <location>
        <begin position="293"/>
        <end position="311"/>
    </location>
</feature>
<dbReference type="SMART" id="SM00241">
    <property type="entry name" value="ZP"/>
    <property type="match status" value="1"/>
</dbReference>
<feature type="domain" description="EGF-like" evidence="14">
    <location>
        <begin position="1788"/>
        <end position="1828"/>
    </location>
</feature>
<feature type="compositionally biased region" description="Polar residues" evidence="12">
    <location>
        <begin position="101"/>
        <end position="116"/>
    </location>
</feature>
<feature type="compositionally biased region" description="Polar residues" evidence="12">
    <location>
        <begin position="555"/>
        <end position="571"/>
    </location>
</feature>
<dbReference type="GO" id="GO:0042302">
    <property type="term" value="F:structural constituent of cuticle"/>
    <property type="evidence" value="ECO:0007669"/>
    <property type="project" value="UniProtKB-KW"/>
</dbReference>
<keyword evidence="5 13" id="KW-0812">Transmembrane</keyword>
<feature type="transmembrane region" description="Helical" evidence="13">
    <location>
        <begin position="2145"/>
        <end position="2167"/>
    </location>
</feature>
<feature type="compositionally biased region" description="Polar residues" evidence="12">
    <location>
        <begin position="1052"/>
        <end position="1077"/>
    </location>
</feature>
<dbReference type="GO" id="GO:0005509">
    <property type="term" value="F:calcium ion binding"/>
    <property type="evidence" value="ECO:0007669"/>
    <property type="project" value="InterPro"/>
</dbReference>
<feature type="compositionally biased region" description="Polar residues" evidence="12">
    <location>
        <begin position="124"/>
        <end position="138"/>
    </location>
</feature>
<dbReference type="Pfam" id="PF12947">
    <property type="entry name" value="EGF_3"/>
    <property type="match status" value="1"/>
</dbReference>
<feature type="compositionally biased region" description="Low complexity" evidence="12">
    <location>
        <begin position="649"/>
        <end position="672"/>
    </location>
</feature>
<comment type="caution">
    <text evidence="16">The sequence shown here is derived from an EMBL/GenBank/DDBJ whole genome shotgun (WGS) entry which is preliminary data.</text>
</comment>
<feature type="domain" description="ZP" evidence="15">
    <location>
        <begin position="1839"/>
        <end position="2078"/>
    </location>
</feature>
<accession>A0A8S1GZD9</accession>
<feature type="compositionally biased region" description="Basic and acidic residues" evidence="12">
    <location>
        <begin position="397"/>
        <end position="412"/>
    </location>
</feature>
<evidence type="ECO:0000259" key="14">
    <source>
        <dbReference type="PROSITE" id="PS50026"/>
    </source>
</evidence>
<gene>
    <name evidence="16" type="ORF">CAUJ_LOCUS4193</name>
</gene>
<feature type="compositionally biased region" description="Polar residues" evidence="12">
    <location>
        <begin position="1252"/>
        <end position="1271"/>
    </location>
</feature>
<feature type="region of interest" description="Disordered" evidence="12">
    <location>
        <begin position="1287"/>
        <end position="1352"/>
    </location>
</feature>
<evidence type="ECO:0000256" key="1">
    <source>
        <dbReference type="ARBA" id="ARBA00004251"/>
    </source>
</evidence>
<feature type="compositionally biased region" description="Polar residues" evidence="12">
    <location>
        <begin position="1287"/>
        <end position="1317"/>
    </location>
</feature>
<dbReference type="SMART" id="SM00179">
    <property type="entry name" value="EGF_CA"/>
    <property type="match status" value="1"/>
</dbReference>
<feature type="compositionally biased region" description="Polar residues" evidence="12">
    <location>
        <begin position="1145"/>
        <end position="1167"/>
    </location>
</feature>
<feature type="compositionally biased region" description="Polar residues" evidence="12">
    <location>
        <begin position="148"/>
        <end position="162"/>
    </location>
</feature>
<keyword evidence="4 11" id="KW-0245">EGF-like domain</keyword>
<feature type="compositionally biased region" description="Low complexity" evidence="12">
    <location>
        <begin position="1096"/>
        <end position="1115"/>
    </location>
</feature>
<dbReference type="InterPro" id="IPR051962">
    <property type="entry name" value="Cuticlin"/>
</dbReference>
<feature type="compositionally biased region" description="Low complexity" evidence="12">
    <location>
        <begin position="1417"/>
        <end position="1429"/>
    </location>
</feature>
<dbReference type="PANTHER" id="PTHR22907:SF46">
    <property type="entry name" value="ZP DOMAIN-CONTAINING PROTEIN"/>
    <property type="match status" value="1"/>
</dbReference>
<dbReference type="GO" id="GO:0005886">
    <property type="term" value="C:plasma membrane"/>
    <property type="evidence" value="ECO:0007669"/>
    <property type="project" value="UniProtKB-SubCell"/>
</dbReference>
<feature type="compositionally biased region" description="Low complexity" evidence="12">
    <location>
        <begin position="628"/>
        <end position="642"/>
    </location>
</feature>
<feature type="compositionally biased region" description="Low complexity" evidence="12">
    <location>
        <begin position="1318"/>
        <end position="1340"/>
    </location>
</feature>
<evidence type="ECO:0000256" key="3">
    <source>
        <dbReference type="ARBA" id="ARBA00022475"/>
    </source>
</evidence>
<sequence length="2188" mass="231666">MDASSPSTKLVGDASGISSTTSSLFTDSDKLTFGAENLNTPSSTILAISESTLSSLIMSTSLSDFTSSAAPQTFPTEPGEKKKQTKEEFYSILTAHSTTVNAQEVRMTTTLPSSTGKTEEEMPTDTSKVDLNSTSGITSIFKIPTFSPPTESGTSGKATSISEPFPTGAPITESPSISSAGKDFTQSIKTSSFSTQSSPVSRSDGSTFGPDNGFSATPTLTVEGETLESSTFPPDTTTKVFSEGTHTSSNEKKETTKAPENGFKNTPRLEQILGASTERPSTDIFINITISETPKEETTTVKSDSSTKSESDESPTTDNTFKSSEKSSAVTEKILPEEMIEPRWTGSADTSTTSDWVTEKSSSSSTTGSAIPSGTSSNQNLTADLTHPSTAATGSFHQKEEGEPTEKKDFGNHESSPTSFESFPSSTTESFEVRTSLPANKTVEGDFGKENLPTKTTLRGNIGSFEASTAPSEETTFSTGNIFGKERITSTTKPVISANSSTESHNSPESSTGGSSTLSVSTEESSGLKGATSQENSQTLKESTSVTEAEESTTGPSILQTKSDSSISPESQRFETETLESRTETSLETTTARPKLIDFTDKNASTPSSTASNVESTYPPHETKEAESSTVSGFTFSTTSASNLHAGDLSTLSTESSTTSSSTSMNAESSTNDLGEELPTTTSPHLEVTISSDLSSSFFSESSRVATSSHSPPSPNEKLPSIFPSSTSIPTSTQTIVNKVTSETSTTNILSTSAEINEENLSTKQTIIATSTPKESPTDDPEINPDATELRTSISTESSTELSINVTAEKEESSNSITSETHERTTANFTQKNSTLVPAGNGFEHSTADPSSVAKLDEKKKKENFSTRGLPEVSTISIKTVDETLESEVFETTPSLSTPASGEAVTQSFEATSQFGSAPTSLNEVSSSKRTSPRGQKDEVQETTSSNPELEETTKKGTFEMLESSTQPNFSIEPTGSENFSVEKTTADSKMENSLRSIIPEGEEEESAAWETSTGTPSSPLTAASMSGNFEFGKISSSATSETATQTVSSSLVETTQKTGSNFENTSFPTANLTRPTVNVIENGEFTSTGASNAVTTDDSSRTSTGSSSSLLGSSNPMTKEAVKTETSARTSKLTTATIDIDLETPQTSESDKNIPSASLFETTLRTASPPLPVEKEEASSASSFVPTQDETSARFPSSSIGTIPENQSSTRMPMAKKEVEDVQPTPSKMTTGEEELTSETPFVLVSDGNRIPTQNETFSNRTPSSNGATFEMENSTTFSIMNEKTESIQTTSSTSVNKLSSEGPSDAKMQNETSFNTTPKSLISSSTSTSSEIQSRSTSMRNLGGTLLPEKSSEVASSSAVPDFTLSTLTALPPSSPESFTASTPSTQSASGPLFSSQATALHKTTSGHRGPPSATPTEAPEVVEVTENAYGVQVEETTTRSPSSATKTANQPTETSTGAVPLSLAPEKMSTLQSTTGTETSTTEKTSSSEAASTLETTTLPESSTQSLCAKASCHELAVCEETTGKCSCREGFEGDGVNGCSKKASADCLSLPSLCSSHGSCDVTTRSCKCDAGYIGDGYSCEPHPQDCVLRPNLCGPEAICMGRRCQCLPGFTGDGVKCVSIHERASNCTQCDSNAHCVGGTCACNVGYFGNGLCCVPDPLDCVHFTGICHPHAVCDAESRQCKCSSGYLGNGISCFPQRSCRTDASVCSPHAICLPTGTCVCRHGFDGDGHICAAVGASQKLGLSDVPTSSCVVPCDEDTQLCISGECICKHGFKAVDGGRCDDVDECAEGTDSCDRLAKCSNTRGSHVCTCPDGFIGDGTSCIPHVNSGKLSVYCETDGMTLVLGNDTEHFEGRMFVKGQAENPHCSKTFTSLVNSHKPYIFKVSFEHCDVNLLENHTLASTVVVQKHAMFITTKADSYDLRCSYPIGTRNVESKLNVSELSTASTLTDAKNSPVCKLTVTNHEEQFISSAVVGDFLRLSLEVIPNNTFTIVPRNCFAVNIENGERYTLTDESGCAIDENLFPQWTSVTPARTRVVFRTFKWPDSSMIRFQCDCAPCVGKCPQPDCMQKEVDAFRFRRHSASDDEAEASETVVMSGVQKLAVSSIIAVKDHAEEAMNPEEDGIVVHKWYRESFNSAETCMSYASAAAVAVLAVICVVLLIAIRKSARLPKPRLGSSSDLSRRI</sequence>
<name>A0A8S1GZD9_9PELO</name>
<feature type="compositionally biased region" description="Low complexity" evidence="12">
    <location>
        <begin position="790"/>
        <end position="804"/>
    </location>
</feature>
<dbReference type="Pfam" id="PF25301">
    <property type="entry name" value="CUT_C"/>
    <property type="match status" value="1"/>
</dbReference>
<feature type="region of interest" description="Disordered" evidence="12">
    <location>
        <begin position="768"/>
        <end position="1271"/>
    </location>
</feature>
<evidence type="ECO:0000256" key="5">
    <source>
        <dbReference type="ARBA" id="ARBA00022692"/>
    </source>
</evidence>
<keyword evidence="6" id="KW-0732">Signal</keyword>
<feature type="compositionally biased region" description="Low complexity" evidence="12">
    <location>
        <begin position="185"/>
        <end position="203"/>
    </location>
</feature>
<dbReference type="InterPro" id="IPR001507">
    <property type="entry name" value="ZP_dom"/>
</dbReference>
<dbReference type="PROSITE" id="PS51034">
    <property type="entry name" value="ZP_2"/>
    <property type="match status" value="1"/>
</dbReference>
<feature type="compositionally biased region" description="Polar residues" evidence="12">
    <location>
        <begin position="1125"/>
        <end position="1138"/>
    </location>
</feature>
<comment type="subcellular location">
    <subcellularLocation>
        <location evidence="1">Cell membrane</location>
        <topology evidence="1">Single-pass type I membrane protein</topology>
    </subcellularLocation>
</comment>
<reference evidence="16" key="1">
    <citation type="submission" date="2020-10" db="EMBL/GenBank/DDBJ databases">
        <authorList>
            <person name="Kikuchi T."/>
        </authorList>
    </citation>
    <scope>NUCLEOTIDE SEQUENCE</scope>
    <source>
        <strain evidence="16">NKZ352</strain>
    </source>
</reference>
<feature type="compositionally biased region" description="Polar residues" evidence="12">
    <location>
        <begin position="489"/>
        <end position="498"/>
    </location>
</feature>
<dbReference type="InterPro" id="IPR009030">
    <property type="entry name" value="Growth_fac_rcpt_cys_sf"/>
</dbReference>
<protein>
    <submittedName>
        <fullName evidence="16">Uncharacterized protein</fullName>
    </submittedName>
</protein>
<evidence type="ECO:0000256" key="11">
    <source>
        <dbReference type="PROSITE-ProRule" id="PRU00076"/>
    </source>
</evidence>
<feature type="compositionally biased region" description="Polar residues" evidence="12">
    <location>
        <begin position="1180"/>
        <end position="1212"/>
    </location>
</feature>
<proteinExistence type="predicted"/>
<feature type="compositionally biased region" description="Polar residues" evidence="12">
    <location>
        <begin position="466"/>
        <end position="481"/>
    </location>
</feature>
<feature type="region of interest" description="Disordered" evidence="12">
    <location>
        <begin position="1"/>
        <end position="25"/>
    </location>
</feature>
<feature type="compositionally biased region" description="Polar residues" evidence="12">
    <location>
        <begin position="1085"/>
        <end position="1095"/>
    </location>
</feature>
<evidence type="ECO:0000313" key="16">
    <source>
        <dbReference type="EMBL" id="CAD6188274.1"/>
    </source>
</evidence>
<evidence type="ECO:0000256" key="9">
    <source>
        <dbReference type="ARBA" id="ARBA00023136"/>
    </source>
</evidence>
<dbReference type="InterPro" id="IPR000742">
    <property type="entry name" value="EGF"/>
</dbReference>
<evidence type="ECO:0000313" key="17">
    <source>
        <dbReference type="Proteomes" id="UP000835052"/>
    </source>
</evidence>
<feature type="compositionally biased region" description="Basic and acidic residues" evidence="12">
    <location>
        <begin position="855"/>
        <end position="865"/>
    </location>
</feature>
<feature type="region of interest" description="Disordered" evidence="12">
    <location>
        <begin position="1370"/>
        <end position="1502"/>
    </location>
</feature>
<dbReference type="Gene3D" id="2.10.25.10">
    <property type="entry name" value="Laminin"/>
    <property type="match status" value="3"/>
</dbReference>
<dbReference type="InterPro" id="IPR024731">
    <property type="entry name" value="NELL2-like_EGF"/>
</dbReference>
<feature type="compositionally biased region" description="Polar residues" evidence="12">
    <location>
        <begin position="319"/>
        <end position="330"/>
    </location>
</feature>
<dbReference type="OrthoDB" id="283575at2759"/>
<feature type="compositionally biased region" description="Polar residues" evidence="12">
    <location>
        <begin position="1016"/>
        <end position="1028"/>
    </location>
</feature>
<dbReference type="Pfam" id="PF25057">
    <property type="entry name" value="CUT_N"/>
    <property type="match status" value="1"/>
</dbReference>
<keyword evidence="9 13" id="KW-0472">Membrane</keyword>
<dbReference type="PANTHER" id="PTHR22907">
    <property type="entry name" value="GH04558P"/>
    <property type="match status" value="1"/>
</dbReference>
<feature type="compositionally biased region" description="Polar residues" evidence="12">
    <location>
        <begin position="602"/>
        <end position="616"/>
    </location>
</feature>
<evidence type="ECO:0000256" key="12">
    <source>
        <dbReference type="SAM" id="MobiDB-lite"/>
    </source>
</evidence>
<feature type="region of interest" description="Disordered" evidence="12">
    <location>
        <begin position="101"/>
        <end position="268"/>
    </location>
</feature>
<dbReference type="InterPro" id="IPR057475">
    <property type="entry name" value="CUT_C"/>
</dbReference>
<feature type="compositionally biased region" description="Low complexity" evidence="12">
    <location>
        <begin position="691"/>
        <end position="709"/>
    </location>
</feature>
<keyword evidence="17" id="KW-1185">Reference proteome</keyword>
<evidence type="ECO:0000256" key="8">
    <source>
        <dbReference type="ARBA" id="ARBA00022989"/>
    </source>
</evidence>
<feature type="compositionally biased region" description="Polar residues" evidence="12">
    <location>
        <begin position="890"/>
        <end position="934"/>
    </location>
</feature>
<dbReference type="SUPFAM" id="SSF57184">
    <property type="entry name" value="Growth factor receptor domain"/>
    <property type="match status" value="1"/>
</dbReference>
<evidence type="ECO:0000256" key="4">
    <source>
        <dbReference type="ARBA" id="ARBA00022536"/>
    </source>
</evidence>
<keyword evidence="8 13" id="KW-1133">Transmembrane helix</keyword>
<dbReference type="Proteomes" id="UP000835052">
    <property type="component" value="Unassembled WGS sequence"/>
</dbReference>
<dbReference type="PROSITE" id="PS50026">
    <property type="entry name" value="EGF_3"/>
    <property type="match status" value="1"/>
</dbReference>
<feature type="compositionally biased region" description="Polar residues" evidence="12">
    <location>
        <begin position="1378"/>
        <end position="1406"/>
    </location>
</feature>